<keyword evidence="14" id="KW-0675">Receptor</keyword>
<dbReference type="SMART" id="SM00108">
    <property type="entry name" value="B_lectin"/>
    <property type="match status" value="1"/>
</dbReference>
<gene>
    <name evidence="23" type="ORF">NCGR_LOCUS60554</name>
</gene>
<evidence type="ECO:0000256" key="4">
    <source>
        <dbReference type="ARBA" id="ARBA00022679"/>
    </source>
</evidence>
<keyword evidence="6" id="KW-0732">Signal</keyword>
<feature type="domain" description="Protein kinase" evidence="21">
    <location>
        <begin position="479"/>
        <end position="751"/>
    </location>
</feature>
<keyword evidence="9 18" id="KW-0418">Kinase</keyword>
<evidence type="ECO:0000256" key="1">
    <source>
        <dbReference type="ARBA" id="ARBA00004479"/>
    </source>
</evidence>
<evidence type="ECO:0000256" key="2">
    <source>
        <dbReference type="ARBA" id="ARBA00022527"/>
    </source>
</evidence>
<evidence type="ECO:0000313" key="24">
    <source>
        <dbReference type="Proteomes" id="UP000604825"/>
    </source>
</evidence>
<keyword evidence="15" id="KW-0325">Glycoprotein</keyword>
<evidence type="ECO:0000256" key="5">
    <source>
        <dbReference type="ARBA" id="ARBA00022692"/>
    </source>
</evidence>
<dbReference type="Gene3D" id="3.30.200.20">
    <property type="entry name" value="Phosphorylase Kinase, domain 1"/>
    <property type="match status" value="1"/>
</dbReference>
<organism evidence="23 24">
    <name type="scientific">Miscanthus lutarioriparius</name>
    <dbReference type="NCBI Taxonomy" id="422564"/>
    <lineage>
        <taxon>Eukaryota</taxon>
        <taxon>Viridiplantae</taxon>
        <taxon>Streptophyta</taxon>
        <taxon>Embryophyta</taxon>
        <taxon>Tracheophyta</taxon>
        <taxon>Spermatophyta</taxon>
        <taxon>Magnoliopsida</taxon>
        <taxon>Liliopsida</taxon>
        <taxon>Poales</taxon>
        <taxon>Poaceae</taxon>
        <taxon>PACMAD clade</taxon>
        <taxon>Panicoideae</taxon>
        <taxon>Andropogonodae</taxon>
        <taxon>Andropogoneae</taxon>
        <taxon>Saccharinae</taxon>
        <taxon>Miscanthus</taxon>
    </lineage>
</organism>
<evidence type="ECO:0000256" key="11">
    <source>
        <dbReference type="ARBA" id="ARBA00022989"/>
    </source>
</evidence>
<dbReference type="GO" id="GO:0005524">
    <property type="term" value="F:ATP binding"/>
    <property type="evidence" value="ECO:0007669"/>
    <property type="project" value="UniProtKB-UniRule"/>
</dbReference>
<dbReference type="InterPro" id="IPR024171">
    <property type="entry name" value="SRK-like_kinase"/>
</dbReference>
<dbReference type="GO" id="GO:0051707">
    <property type="term" value="P:response to other organism"/>
    <property type="evidence" value="ECO:0007669"/>
    <property type="project" value="UniProtKB-ARBA"/>
</dbReference>
<evidence type="ECO:0000256" key="3">
    <source>
        <dbReference type="ARBA" id="ARBA00022614"/>
    </source>
</evidence>
<evidence type="ECO:0000256" key="13">
    <source>
        <dbReference type="ARBA" id="ARBA00023157"/>
    </source>
</evidence>
<comment type="catalytic activity">
    <reaction evidence="17 18">
        <text>L-seryl-[protein] + ATP = O-phospho-L-seryl-[protein] + ADP + H(+)</text>
        <dbReference type="Rhea" id="RHEA:17989"/>
        <dbReference type="Rhea" id="RHEA-COMP:9863"/>
        <dbReference type="Rhea" id="RHEA-COMP:11604"/>
        <dbReference type="ChEBI" id="CHEBI:15378"/>
        <dbReference type="ChEBI" id="CHEBI:29999"/>
        <dbReference type="ChEBI" id="CHEBI:30616"/>
        <dbReference type="ChEBI" id="CHEBI:83421"/>
        <dbReference type="ChEBI" id="CHEBI:456216"/>
        <dbReference type="EC" id="2.7.11.1"/>
    </reaction>
</comment>
<keyword evidence="7" id="KW-0677">Repeat</keyword>
<dbReference type="GO" id="GO:0016020">
    <property type="term" value="C:membrane"/>
    <property type="evidence" value="ECO:0007669"/>
    <property type="project" value="UniProtKB-SubCell"/>
</dbReference>
<dbReference type="SMART" id="SM00473">
    <property type="entry name" value="PAN_AP"/>
    <property type="match status" value="1"/>
</dbReference>
<dbReference type="GO" id="GO:0004674">
    <property type="term" value="F:protein serine/threonine kinase activity"/>
    <property type="evidence" value="ECO:0007669"/>
    <property type="project" value="UniProtKB-KW"/>
</dbReference>
<comment type="catalytic activity">
    <reaction evidence="16 18">
        <text>L-threonyl-[protein] + ATP = O-phospho-L-threonyl-[protein] + ADP + H(+)</text>
        <dbReference type="Rhea" id="RHEA:46608"/>
        <dbReference type="Rhea" id="RHEA-COMP:11060"/>
        <dbReference type="Rhea" id="RHEA-COMP:11605"/>
        <dbReference type="ChEBI" id="CHEBI:15378"/>
        <dbReference type="ChEBI" id="CHEBI:30013"/>
        <dbReference type="ChEBI" id="CHEBI:30616"/>
        <dbReference type="ChEBI" id="CHEBI:61977"/>
        <dbReference type="ChEBI" id="CHEBI:456216"/>
        <dbReference type="EC" id="2.7.11.1"/>
    </reaction>
</comment>
<dbReference type="InterPro" id="IPR000858">
    <property type="entry name" value="S_locus_glycoprot_dom"/>
</dbReference>
<evidence type="ECO:0000256" key="9">
    <source>
        <dbReference type="ARBA" id="ARBA00022777"/>
    </source>
</evidence>
<dbReference type="PIRSF" id="PIRSF000641">
    <property type="entry name" value="SRK"/>
    <property type="match status" value="1"/>
</dbReference>
<evidence type="ECO:0000259" key="22">
    <source>
        <dbReference type="PROSITE" id="PS50948"/>
    </source>
</evidence>
<dbReference type="PANTHER" id="PTHR32444">
    <property type="entry name" value="BULB-TYPE LECTIN DOMAIN-CONTAINING PROTEIN"/>
    <property type="match status" value="1"/>
</dbReference>
<dbReference type="Gene3D" id="2.90.10.10">
    <property type="entry name" value="Bulb-type lectin domain"/>
    <property type="match status" value="1"/>
</dbReference>
<dbReference type="EMBL" id="CAJGYO010000018">
    <property type="protein sequence ID" value="CAD6336456.1"/>
    <property type="molecule type" value="Genomic_DNA"/>
</dbReference>
<evidence type="ECO:0000256" key="8">
    <source>
        <dbReference type="ARBA" id="ARBA00022741"/>
    </source>
</evidence>
<evidence type="ECO:0000256" key="20">
    <source>
        <dbReference type="SAM" id="Phobius"/>
    </source>
</evidence>
<evidence type="ECO:0000256" key="7">
    <source>
        <dbReference type="ARBA" id="ARBA00022737"/>
    </source>
</evidence>
<dbReference type="GO" id="GO:0048544">
    <property type="term" value="P:recognition of pollen"/>
    <property type="evidence" value="ECO:0007669"/>
    <property type="project" value="InterPro"/>
</dbReference>
<feature type="domain" description="Apple" evidence="22">
    <location>
        <begin position="318"/>
        <end position="396"/>
    </location>
</feature>
<evidence type="ECO:0000313" key="23">
    <source>
        <dbReference type="EMBL" id="CAD6336456.1"/>
    </source>
</evidence>
<evidence type="ECO:0000256" key="18">
    <source>
        <dbReference type="PIRNR" id="PIRNR000641"/>
    </source>
</evidence>
<evidence type="ECO:0000256" key="12">
    <source>
        <dbReference type="ARBA" id="ARBA00023136"/>
    </source>
</evidence>
<dbReference type="AlphaFoldDB" id="A0A811S7A8"/>
<dbReference type="PROSITE" id="PS50948">
    <property type="entry name" value="PAN"/>
    <property type="match status" value="1"/>
</dbReference>
<proteinExistence type="inferred from homology"/>
<dbReference type="Pfam" id="PF08276">
    <property type="entry name" value="PAN_2"/>
    <property type="match status" value="1"/>
</dbReference>
<dbReference type="OrthoDB" id="676979at2759"/>
<dbReference type="InterPro" id="IPR001245">
    <property type="entry name" value="Ser-Thr/Tyr_kinase_cat_dom"/>
</dbReference>
<dbReference type="InterPro" id="IPR001480">
    <property type="entry name" value="Bulb-type_lectin_dom"/>
</dbReference>
<keyword evidence="10 18" id="KW-0067">ATP-binding</keyword>
<dbReference type="Proteomes" id="UP000604825">
    <property type="component" value="Unassembled WGS sequence"/>
</dbReference>
<dbReference type="CDD" id="cd01098">
    <property type="entry name" value="PAN_AP_plant"/>
    <property type="match status" value="1"/>
</dbReference>
<keyword evidence="13" id="KW-1015">Disulfide bond</keyword>
<dbReference type="EC" id="2.7.11.1" evidence="18"/>
<comment type="subcellular location">
    <subcellularLocation>
        <location evidence="1">Membrane</location>
        <topology evidence="1">Single-pass type I membrane protein</topology>
    </subcellularLocation>
</comment>
<feature type="binding site" evidence="19">
    <location>
        <position position="507"/>
    </location>
    <ligand>
        <name>ATP</name>
        <dbReference type="ChEBI" id="CHEBI:30616"/>
    </ligand>
</feature>
<evidence type="ECO:0000256" key="10">
    <source>
        <dbReference type="ARBA" id="ARBA00022840"/>
    </source>
</evidence>
<dbReference type="PROSITE" id="PS00107">
    <property type="entry name" value="PROTEIN_KINASE_ATP"/>
    <property type="match status" value="1"/>
</dbReference>
<keyword evidence="12 20" id="KW-0472">Membrane</keyword>
<comment type="caution">
    <text evidence="23">The sequence shown here is derived from an EMBL/GenBank/DDBJ whole genome shotgun (WGS) entry which is preliminary data.</text>
</comment>
<comment type="similarity">
    <text evidence="18">Belongs to the protein kinase superfamily. Ser/Thr protein kinase family.</text>
</comment>
<feature type="transmembrane region" description="Helical" evidence="20">
    <location>
        <begin position="414"/>
        <end position="434"/>
    </location>
</feature>
<reference evidence="23" key="1">
    <citation type="submission" date="2020-10" db="EMBL/GenBank/DDBJ databases">
        <authorList>
            <person name="Han B."/>
            <person name="Lu T."/>
            <person name="Zhao Q."/>
            <person name="Huang X."/>
            <person name="Zhao Y."/>
        </authorList>
    </citation>
    <scope>NUCLEOTIDE SEQUENCE</scope>
</reference>
<dbReference type="Pfam" id="PF07714">
    <property type="entry name" value="PK_Tyr_Ser-Thr"/>
    <property type="match status" value="1"/>
</dbReference>
<dbReference type="PANTHER" id="PTHR32444:SF142">
    <property type="entry name" value="RECEPTOR-LIKE SERINE_THREONINE-PROTEIN KINASE"/>
    <property type="match status" value="1"/>
</dbReference>
<evidence type="ECO:0000256" key="16">
    <source>
        <dbReference type="ARBA" id="ARBA00047899"/>
    </source>
</evidence>
<name>A0A811S7A8_9POAL</name>
<keyword evidence="24" id="KW-1185">Reference proteome</keyword>
<keyword evidence="2 18" id="KW-0723">Serine/threonine-protein kinase</keyword>
<dbReference type="FunFam" id="3.30.200.20:FF:000402">
    <property type="entry name" value="Serine/threonine-protein kinase"/>
    <property type="match status" value="1"/>
</dbReference>
<dbReference type="Pfam" id="PF00954">
    <property type="entry name" value="S_locus_glycop"/>
    <property type="match status" value="1"/>
</dbReference>
<evidence type="ECO:0000256" key="15">
    <source>
        <dbReference type="ARBA" id="ARBA00023180"/>
    </source>
</evidence>
<keyword evidence="3" id="KW-0433">Leucine-rich repeat</keyword>
<keyword evidence="11 20" id="KW-1133">Transmembrane helix</keyword>
<keyword evidence="4 18" id="KW-0808">Transferase</keyword>
<dbReference type="SUPFAM" id="SSF51110">
    <property type="entry name" value="alpha-D-mannose-specific plant lectins"/>
    <property type="match status" value="1"/>
</dbReference>
<dbReference type="InterPro" id="IPR017441">
    <property type="entry name" value="Protein_kinase_ATP_BS"/>
</dbReference>
<evidence type="ECO:0000256" key="14">
    <source>
        <dbReference type="ARBA" id="ARBA00023170"/>
    </source>
</evidence>
<evidence type="ECO:0000256" key="6">
    <source>
        <dbReference type="ARBA" id="ARBA00022729"/>
    </source>
</evidence>
<dbReference type="SUPFAM" id="SSF56112">
    <property type="entry name" value="Protein kinase-like (PK-like)"/>
    <property type="match status" value="1"/>
</dbReference>
<keyword evidence="5 20" id="KW-0812">Transmembrane</keyword>
<dbReference type="InterPro" id="IPR003609">
    <property type="entry name" value="Pan_app"/>
</dbReference>
<dbReference type="InterPro" id="IPR011009">
    <property type="entry name" value="Kinase-like_dom_sf"/>
</dbReference>
<evidence type="ECO:0000256" key="17">
    <source>
        <dbReference type="ARBA" id="ARBA00048679"/>
    </source>
</evidence>
<accession>A0A811S7A8</accession>
<evidence type="ECO:0000256" key="19">
    <source>
        <dbReference type="PROSITE-ProRule" id="PRU10141"/>
    </source>
</evidence>
<dbReference type="Pfam" id="PF01453">
    <property type="entry name" value="B_lectin"/>
    <property type="match status" value="1"/>
</dbReference>
<protein>
    <recommendedName>
        <fullName evidence="18">Receptor-like serine/threonine-protein kinase</fullName>
        <ecNumber evidence="18">2.7.11.1</ecNumber>
    </recommendedName>
</protein>
<sequence length="773" mass="85555">MMNKKGLMDIDMVYIAAFIILTFLSSLCRSDNQLTQTKPLLPKDTLISEGGDFALGFFSPTDSSKKLYIGICEARHHRQLRAGVVRFPRPHSLDGKGNTGGGGAGASAVLLSSGNFVLRSPNGTELWQSFDHPTDNVLPTMRVLLSYKAQPATHLFAWKGPNDPSTGDFSLGMDPTSNLQLFIWNGALPYFRFPVVNGNPVSGGMQQINGVDVILYQTTINTADKLYYMYTVSPGSPYIRISLDYTGNGRLLTWNSTTSSWAIIIEVPNGCDLYASCGPFGCCDRTEAIPTCRCLDGFELLDSLNFSRGCQRREALECGKEDYFMAMPNMKLPDKFLHIRNRSFQQCAAECTRNCSCMAYTYANLTNGDTMGDTSRCLVWAGDLIDMGKQIFEEVLYIRLGKSPDQNTINLLNILLPIIACVLLLALGALVWAWKTTGKRQKKRRMLEYLSSMDESGDKNIIEFPFISFENIAIATDNFSDCNMIGRGGFGKVYKGMLEGTKEVVVKRLSKGSGQGTEELKNEVVLIAKLQHKNLVKLLGCCIHEDEKLLVYEYLPNKSLDYFLFEWRKREMLKWPQRVSAAIGVARGVQFLHNVTASGIVQNNLNIENILLDKTLTSKINDFSLPMISTSKNGKIFSETPFAVHEDNDIGSADNAEQGDKQDIYQIGLILLEVITGKPTESQSQLESLKAQLSEALTEDPDRLKDMADPAIHGTFAVDSLSTVAEIALNCTAANPSDRPSIDDVLWNLQYSMQVQDGWASSESLGLSVKSQA</sequence>
<evidence type="ECO:0000259" key="21">
    <source>
        <dbReference type="PROSITE" id="PS50011"/>
    </source>
</evidence>
<dbReference type="PROSITE" id="PS50011">
    <property type="entry name" value="PROTEIN_KINASE_DOM"/>
    <property type="match status" value="1"/>
</dbReference>
<dbReference type="InterPro" id="IPR000719">
    <property type="entry name" value="Prot_kinase_dom"/>
</dbReference>
<dbReference type="FunFam" id="1.10.510.10:FF:000431">
    <property type="entry name" value="Putative inactive leucine-rich repeat receptor-like protein kinase"/>
    <property type="match status" value="1"/>
</dbReference>
<dbReference type="InterPro" id="IPR036426">
    <property type="entry name" value="Bulb-type_lectin_dom_sf"/>
</dbReference>
<keyword evidence="8 18" id="KW-0547">Nucleotide-binding</keyword>
<dbReference type="Gene3D" id="1.10.510.10">
    <property type="entry name" value="Transferase(Phosphotransferase) domain 1"/>
    <property type="match status" value="1"/>
</dbReference>